<protein>
    <submittedName>
        <fullName evidence="2">Uncharacterized protein</fullName>
    </submittedName>
</protein>
<feature type="compositionally biased region" description="Acidic residues" evidence="1">
    <location>
        <begin position="154"/>
        <end position="164"/>
    </location>
</feature>
<name>A0A0G4GSY8_9ALVE</name>
<proteinExistence type="predicted"/>
<dbReference type="EMBL" id="CDMZ01001521">
    <property type="protein sequence ID" value="CEM33804.1"/>
    <property type="molecule type" value="Genomic_DNA"/>
</dbReference>
<dbReference type="AlphaFoldDB" id="A0A0G4GSY8"/>
<sequence length="374" mass="40837">MDIDGLVSSLFPPFSRDGLMMDIDGLVSSLFPPFSRDGLMMDIDGLVSSLFPPFSRDGLMMDIDGLVSSVFPSFPPTVVMVSFLFFLILSQVAADNLHYEITGQRLDLSLEHLRRKESMCRLLGELWGMEYAQARNPMTESGGDQIATDAGDLRDDDNEEDFDEPPLPPHFSETELSEFLQDESSLAAADLSCSVAEIMSSERPVSLTEVDLTNLQTSPGGAFISYHPKPPSRWSSSMRDLVWQLHQNHGDDYAKIASELDSLRKLQDGDAADITALNINIPACHISYTNRSFVKQFIDDQKKKRAGADALASSCSMSDRVWHNHDSSYSVPDGMVDVGAAAGVVPDAREIAEMNSGGGATQEVIDVEKGGGRG</sequence>
<gene>
    <name evidence="2" type="ORF">Cvel_23260</name>
</gene>
<feature type="region of interest" description="Disordered" evidence="1">
    <location>
        <begin position="137"/>
        <end position="164"/>
    </location>
</feature>
<evidence type="ECO:0000256" key="1">
    <source>
        <dbReference type="SAM" id="MobiDB-lite"/>
    </source>
</evidence>
<reference evidence="2" key="1">
    <citation type="submission" date="2014-11" db="EMBL/GenBank/DDBJ databases">
        <authorList>
            <person name="Otto D Thomas"/>
            <person name="Naeem Raeece"/>
        </authorList>
    </citation>
    <scope>NUCLEOTIDE SEQUENCE</scope>
</reference>
<evidence type="ECO:0000313" key="2">
    <source>
        <dbReference type="EMBL" id="CEM33804.1"/>
    </source>
</evidence>
<dbReference type="VEuPathDB" id="CryptoDB:Cvel_23260"/>
<organism evidence="2">
    <name type="scientific">Chromera velia CCMP2878</name>
    <dbReference type="NCBI Taxonomy" id="1169474"/>
    <lineage>
        <taxon>Eukaryota</taxon>
        <taxon>Sar</taxon>
        <taxon>Alveolata</taxon>
        <taxon>Colpodellida</taxon>
        <taxon>Chromeraceae</taxon>
        <taxon>Chromera</taxon>
    </lineage>
</organism>
<accession>A0A0G4GSY8</accession>